<keyword evidence="1" id="KW-0805">Transcription regulation</keyword>
<name>A0A9D9DWD4_9BACT</name>
<dbReference type="PANTHER" id="PTHR33204:SF39">
    <property type="entry name" value="TRANSCRIPTIONAL REGULATORY PROTEIN"/>
    <property type="match status" value="1"/>
</dbReference>
<evidence type="ECO:0000313" key="6">
    <source>
        <dbReference type="Proteomes" id="UP000823612"/>
    </source>
</evidence>
<dbReference type="EMBL" id="JADIMZ010000065">
    <property type="protein sequence ID" value="MBO8432524.1"/>
    <property type="molecule type" value="Genomic_DNA"/>
</dbReference>
<evidence type="ECO:0000256" key="3">
    <source>
        <dbReference type="ARBA" id="ARBA00023163"/>
    </source>
</evidence>
<dbReference type="GO" id="GO:0003677">
    <property type="term" value="F:DNA binding"/>
    <property type="evidence" value="ECO:0007669"/>
    <property type="project" value="UniProtKB-KW"/>
</dbReference>
<dbReference type="Gene3D" id="1.10.10.10">
    <property type="entry name" value="Winged helix-like DNA-binding domain superfamily/Winged helix DNA-binding domain"/>
    <property type="match status" value="1"/>
</dbReference>
<dbReference type="Pfam" id="PF01638">
    <property type="entry name" value="HxlR"/>
    <property type="match status" value="1"/>
</dbReference>
<gene>
    <name evidence="5" type="ORF">IAB08_04455</name>
</gene>
<reference evidence="5" key="2">
    <citation type="journal article" date="2021" name="PeerJ">
        <title>Extensive microbial diversity within the chicken gut microbiome revealed by metagenomics and culture.</title>
        <authorList>
            <person name="Gilroy R."/>
            <person name="Ravi A."/>
            <person name="Getino M."/>
            <person name="Pursley I."/>
            <person name="Horton D.L."/>
            <person name="Alikhan N.F."/>
            <person name="Baker D."/>
            <person name="Gharbi K."/>
            <person name="Hall N."/>
            <person name="Watson M."/>
            <person name="Adriaenssens E.M."/>
            <person name="Foster-Nyarko E."/>
            <person name="Jarju S."/>
            <person name="Secka A."/>
            <person name="Antonio M."/>
            <person name="Oren A."/>
            <person name="Chaudhuri R.R."/>
            <person name="La Ragione R."/>
            <person name="Hildebrand F."/>
            <person name="Pallen M.J."/>
        </authorList>
    </citation>
    <scope>NUCLEOTIDE SEQUENCE</scope>
    <source>
        <strain evidence="5">2889</strain>
    </source>
</reference>
<evidence type="ECO:0000313" key="5">
    <source>
        <dbReference type="EMBL" id="MBO8432524.1"/>
    </source>
</evidence>
<dbReference type="AlphaFoldDB" id="A0A9D9DWD4"/>
<dbReference type="InterPro" id="IPR036390">
    <property type="entry name" value="WH_DNA-bd_sf"/>
</dbReference>
<feature type="domain" description="HTH hxlR-type" evidence="4">
    <location>
        <begin position="14"/>
        <end position="113"/>
    </location>
</feature>
<protein>
    <submittedName>
        <fullName evidence="5">Helix-turn-helix transcriptional regulator</fullName>
    </submittedName>
</protein>
<dbReference type="SUPFAM" id="SSF46785">
    <property type="entry name" value="Winged helix' DNA-binding domain"/>
    <property type="match status" value="1"/>
</dbReference>
<dbReference type="Proteomes" id="UP000823612">
    <property type="component" value="Unassembled WGS sequence"/>
</dbReference>
<proteinExistence type="predicted"/>
<sequence>MNRTDYRDKLFPDCPIRNVLARIGDKWTLLVLYTLEQEPVMRFNTLQRALPDISQKMLTLTLRTLEEDGMVSRKVYAEVPPRVEYTLTERARSLLPYVNNLISWALENMDGIMEDRKKHRVAVL</sequence>
<dbReference type="PANTHER" id="PTHR33204">
    <property type="entry name" value="TRANSCRIPTIONAL REGULATOR, MARR FAMILY"/>
    <property type="match status" value="1"/>
</dbReference>
<dbReference type="InterPro" id="IPR036388">
    <property type="entry name" value="WH-like_DNA-bd_sf"/>
</dbReference>
<dbReference type="PROSITE" id="PS51118">
    <property type="entry name" value="HTH_HXLR"/>
    <property type="match status" value="1"/>
</dbReference>
<evidence type="ECO:0000259" key="4">
    <source>
        <dbReference type="PROSITE" id="PS51118"/>
    </source>
</evidence>
<keyword evidence="2" id="KW-0238">DNA-binding</keyword>
<evidence type="ECO:0000256" key="1">
    <source>
        <dbReference type="ARBA" id="ARBA00023015"/>
    </source>
</evidence>
<dbReference type="InterPro" id="IPR002577">
    <property type="entry name" value="HTH_HxlR"/>
</dbReference>
<reference evidence="5" key="1">
    <citation type="submission" date="2020-10" db="EMBL/GenBank/DDBJ databases">
        <authorList>
            <person name="Gilroy R."/>
        </authorList>
    </citation>
    <scope>NUCLEOTIDE SEQUENCE</scope>
    <source>
        <strain evidence="5">2889</strain>
    </source>
</reference>
<organism evidence="5 6">
    <name type="scientific">Candidatus Pullibacteroides excrementavium</name>
    <dbReference type="NCBI Taxonomy" id="2840905"/>
    <lineage>
        <taxon>Bacteria</taxon>
        <taxon>Pseudomonadati</taxon>
        <taxon>Bacteroidota</taxon>
        <taxon>Bacteroidia</taxon>
        <taxon>Bacteroidales</taxon>
        <taxon>Candidatus Pullibacteroides</taxon>
    </lineage>
</organism>
<accession>A0A9D9DWD4</accession>
<comment type="caution">
    <text evidence="5">The sequence shown here is derived from an EMBL/GenBank/DDBJ whole genome shotgun (WGS) entry which is preliminary data.</text>
</comment>
<keyword evidence="3" id="KW-0804">Transcription</keyword>
<evidence type="ECO:0000256" key="2">
    <source>
        <dbReference type="ARBA" id="ARBA00023125"/>
    </source>
</evidence>